<evidence type="ECO:0000256" key="4">
    <source>
        <dbReference type="ARBA" id="ARBA00022842"/>
    </source>
</evidence>
<dbReference type="GO" id="GO:0046872">
    <property type="term" value="F:metal ion binding"/>
    <property type="evidence" value="ECO:0007669"/>
    <property type="project" value="UniProtKB-KW"/>
</dbReference>
<sequence length="64" mass="6676">MYQAGPAIQTALAVVALSELPIDGQALQVRYQALPIHSRAELAITGGDLAKICSKSPDHCSAKS</sequence>
<evidence type="ECO:0000313" key="8">
    <source>
        <dbReference type="Proteomes" id="UP000254621"/>
    </source>
</evidence>
<keyword evidence="3" id="KW-0479">Metal-binding</keyword>
<evidence type="ECO:0000256" key="1">
    <source>
        <dbReference type="ARBA" id="ARBA00022694"/>
    </source>
</evidence>
<keyword evidence="4" id="KW-0460">Magnesium</keyword>
<keyword evidence="5" id="KW-0694">RNA-binding</keyword>
<proteinExistence type="predicted"/>
<dbReference type="Pfam" id="PF13735">
    <property type="entry name" value="tRNA_NucTran2_2"/>
    <property type="match status" value="1"/>
</dbReference>
<name>A0A380P2G7_WEIVI</name>
<organism evidence="7 8">
    <name type="scientific">Weissella viridescens</name>
    <name type="common">Lactobacillus viridescens</name>
    <dbReference type="NCBI Taxonomy" id="1629"/>
    <lineage>
        <taxon>Bacteria</taxon>
        <taxon>Bacillati</taxon>
        <taxon>Bacillota</taxon>
        <taxon>Bacilli</taxon>
        <taxon>Lactobacillales</taxon>
        <taxon>Lactobacillaceae</taxon>
        <taxon>Weissella</taxon>
    </lineage>
</organism>
<evidence type="ECO:0000259" key="6">
    <source>
        <dbReference type="Pfam" id="PF13735"/>
    </source>
</evidence>
<evidence type="ECO:0000256" key="5">
    <source>
        <dbReference type="ARBA" id="ARBA00022884"/>
    </source>
</evidence>
<reference evidence="7 8" key="1">
    <citation type="submission" date="2018-06" db="EMBL/GenBank/DDBJ databases">
        <authorList>
            <consortium name="Pathogen Informatics"/>
            <person name="Doyle S."/>
        </authorList>
    </citation>
    <scope>NUCLEOTIDE SEQUENCE [LARGE SCALE GENOMIC DNA]</scope>
    <source>
        <strain evidence="7 8">NCTC13645</strain>
    </source>
</reference>
<dbReference type="AlphaFoldDB" id="A0A380P2G7"/>
<keyword evidence="1" id="KW-0819">tRNA processing</keyword>
<keyword evidence="2" id="KW-0808">Transferase</keyword>
<dbReference type="Proteomes" id="UP000254621">
    <property type="component" value="Unassembled WGS sequence"/>
</dbReference>
<evidence type="ECO:0000256" key="3">
    <source>
        <dbReference type="ARBA" id="ARBA00022723"/>
    </source>
</evidence>
<dbReference type="EMBL" id="UHIV01000004">
    <property type="protein sequence ID" value="SUP59335.1"/>
    <property type="molecule type" value="Genomic_DNA"/>
</dbReference>
<evidence type="ECO:0000313" key="7">
    <source>
        <dbReference type="EMBL" id="SUP59335.1"/>
    </source>
</evidence>
<accession>A0A380P2G7</accession>
<protein>
    <recommendedName>
        <fullName evidence="6">CCA-adding enzyme C-terminal domain-containing protein</fullName>
    </recommendedName>
</protein>
<evidence type="ECO:0000256" key="2">
    <source>
        <dbReference type="ARBA" id="ARBA00022695"/>
    </source>
</evidence>
<dbReference type="InterPro" id="IPR032810">
    <property type="entry name" value="CCA-adding_enz_C"/>
</dbReference>
<feature type="domain" description="CCA-adding enzyme C-terminal" evidence="6">
    <location>
        <begin position="2"/>
        <end position="57"/>
    </location>
</feature>
<dbReference type="GO" id="GO:0003723">
    <property type="term" value="F:RNA binding"/>
    <property type="evidence" value="ECO:0007669"/>
    <property type="project" value="UniProtKB-KW"/>
</dbReference>
<dbReference type="GO" id="GO:0016779">
    <property type="term" value="F:nucleotidyltransferase activity"/>
    <property type="evidence" value="ECO:0007669"/>
    <property type="project" value="UniProtKB-KW"/>
</dbReference>
<keyword evidence="2" id="KW-0548">Nucleotidyltransferase</keyword>
<gene>
    <name evidence="7" type="ORF">NCTC13645_01590</name>
</gene>
<dbReference type="GO" id="GO:0008033">
    <property type="term" value="P:tRNA processing"/>
    <property type="evidence" value="ECO:0007669"/>
    <property type="project" value="UniProtKB-KW"/>
</dbReference>